<name>A0A6L7G408_9RHOB</name>
<dbReference type="EMBL" id="WUMU01000007">
    <property type="protein sequence ID" value="MXN18186.1"/>
    <property type="molecule type" value="Genomic_DNA"/>
</dbReference>
<evidence type="ECO:0000313" key="2">
    <source>
        <dbReference type="EMBL" id="MXN18186.1"/>
    </source>
</evidence>
<dbReference type="PANTHER" id="PTHR43685:SF2">
    <property type="entry name" value="GLYCOSYLTRANSFERASE 2-LIKE DOMAIN-CONTAINING PROTEIN"/>
    <property type="match status" value="1"/>
</dbReference>
<dbReference type="Proteomes" id="UP000477911">
    <property type="component" value="Unassembled WGS sequence"/>
</dbReference>
<organism evidence="2 3">
    <name type="scientific">Pseudooceanicola albus</name>
    <dbReference type="NCBI Taxonomy" id="2692189"/>
    <lineage>
        <taxon>Bacteria</taxon>
        <taxon>Pseudomonadati</taxon>
        <taxon>Pseudomonadota</taxon>
        <taxon>Alphaproteobacteria</taxon>
        <taxon>Rhodobacterales</taxon>
        <taxon>Paracoccaceae</taxon>
        <taxon>Pseudooceanicola</taxon>
    </lineage>
</organism>
<dbReference type="RefSeq" id="WP_160894236.1">
    <property type="nucleotide sequence ID" value="NZ_WUMU01000007.1"/>
</dbReference>
<keyword evidence="2" id="KW-0808">Transferase</keyword>
<gene>
    <name evidence="2" type="ORF">GR170_10090</name>
</gene>
<evidence type="ECO:0000313" key="3">
    <source>
        <dbReference type="Proteomes" id="UP000477911"/>
    </source>
</evidence>
<feature type="domain" description="Glycosyltransferase 2-like" evidence="1">
    <location>
        <begin position="7"/>
        <end position="116"/>
    </location>
</feature>
<dbReference type="SUPFAM" id="SSF53448">
    <property type="entry name" value="Nucleotide-diphospho-sugar transferases"/>
    <property type="match status" value="1"/>
</dbReference>
<dbReference type="GO" id="GO:0016740">
    <property type="term" value="F:transferase activity"/>
    <property type="evidence" value="ECO:0007669"/>
    <property type="project" value="UniProtKB-KW"/>
</dbReference>
<sequence length="275" mass="28918">MDDPEVSVIIPACHATATLPRALASVTRCGLPPERVEVVIASDDGRDYAALMPPAPGLVFTAPGPVRSGPGPARNRALAQARGRFLAFLDSDDEWEPGYLAALLPLARRHGAAFGQTAILDAGVEILRLPQQDPQLDLTTLAETGASFHPVMARAQARPFSALPSQDVRHAAELIARLGGAAPLGPAGYRLHLAARSTTAQASFPERVARAYAAHAEQVLSGLGDVPAPQRAAVARVFTRKAALNTAYQKGALPGQSFYHFMAARLAPPPLVAAR</sequence>
<protein>
    <submittedName>
        <fullName evidence="2">Glycosyltransferase</fullName>
    </submittedName>
</protein>
<evidence type="ECO:0000259" key="1">
    <source>
        <dbReference type="Pfam" id="PF00535"/>
    </source>
</evidence>
<dbReference type="InterPro" id="IPR001173">
    <property type="entry name" value="Glyco_trans_2-like"/>
</dbReference>
<dbReference type="Pfam" id="PF00535">
    <property type="entry name" value="Glycos_transf_2"/>
    <property type="match status" value="1"/>
</dbReference>
<dbReference type="PANTHER" id="PTHR43685">
    <property type="entry name" value="GLYCOSYLTRANSFERASE"/>
    <property type="match status" value="1"/>
</dbReference>
<keyword evidence="3" id="KW-1185">Reference proteome</keyword>
<dbReference type="Gene3D" id="3.90.550.10">
    <property type="entry name" value="Spore Coat Polysaccharide Biosynthesis Protein SpsA, Chain A"/>
    <property type="match status" value="1"/>
</dbReference>
<reference evidence="2 3" key="1">
    <citation type="submission" date="2019-12" db="EMBL/GenBank/DDBJ databases">
        <authorList>
            <person name="Li M."/>
        </authorList>
    </citation>
    <scope>NUCLEOTIDE SEQUENCE [LARGE SCALE GENOMIC DNA]</scope>
    <source>
        <strain evidence="2 3">GBMRC 2024</strain>
    </source>
</reference>
<accession>A0A6L7G408</accession>
<dbReference type="AlphaFoldDB" id="A0A6L7G408"/>
<dbReference type="InterPro" id="IPR050834">
    <property type="entry name" value="Glycosyltransf_2"/>
</dbReference>
<proteinExistence type="predicted"/>
<comment type="caution">
    <text evidence="2">The sequence shown here is derived from an EMBL/GenBank/DDBJ whole genome shotgun (WGS) entry which is preliminary data.</text>
</comment>
<dbReference type="InterPro" id="IPR029044">
    <property type="entry name" value="Nucleotide-diphossugar_trans"/>
</dbReference>
<dbReference type="CDD" id="cd00761">
    <property type="entry name" value="Glyco_tranf_GTA_type"/>
    <property type="match status" value="1"/>
</dbReference>